<dbReference type="WBParaSite" id="ACAC_0001080301-mRNA-1">
    <property type="protein sequence ID" value="ACAC_0001080301-mRNA-1"/>
    <property type="gene ID" value="ACAC_0001080301"/>
</dbReference>
<organism evidence="1 2">
    <name type="scientific">Angiostrongylus cantonensis</name>
    <name type="common">Rat lungworm</name>
    <dbReference type="NCBI Taxonomy" id="6313"/>
    <lineage>
        <taxon>Eukaryota</taxon>
        <taxon>Metazoa</taxon>
        <taxon>Ecdysozoa</taxon>
        <taxon>Nematoda</taxon>
        <taxon>Chromadorea</taxon>
        <taxon>Rhabditida</taxon>
        <taxon>Rhabditina</taxon>
        <taxon>Rhabditomorpha</taxon>
        <taxon>Strongyloidea</taxon>
        <taxon>Metastrongylidae</taxon>
        <taxon>Angiostrongylus</taxon>
    </lineage>
</organism>
<dbReference type="AlphaFoldDB" id="A0A0K0DHU4"/>
<proteinExistence type="predicted"/>
<reference evidence="1" key="1">
    <citation type="submission" date="2012-09" db="EMBL/GenBank/DDBJ databases">
        <authorList>
            <person name="Martin A.A."/>
        </authorList>
    </citation>
    <scope>NUCLEOTIDE SEQUENCE</scope>
</reference>
<sequence>MAKDNKGNTRVEEIIGKLRHCAEGLSAIISERDQMFENFGHLVNTREDLNNQYRQLLEKGEVLPPDVIVSKVELMDTQVTSAVCFYTMARERDLMCMTAYTISLLPERVRATVTKYTWIQAKIGMERR</sequence>
<reference evidence="2" key="2">
    <citation type="submission" date="2017-02" db="UniProtKB">
        <authorList>
            <consortium name="WormBaseParasite"/>
        </authorList>
    </citation>
    <scope>IDENTIFICATION</scope>
</reference>
<name>A0A0K0DHU4_ANGCA</name>
<evidence type="ECO:0000313" key="2">
    <source>
        <dbReference type="WBParaSite" id="ACAC_0001080301-mRNA-1"/>
    </source>
</evidence>
<dbReference type="Proteomes" id="UP000035642">
    <property type="component" value="Unassembled WGS sequence"/>
</dbReference>
<keyword evidence="1" id="KW-1185">Reference proteome</keyword>
<evidence type="ECO:0000313" key="1">
    <source>
        <dbReference type="Proteomes" id="UP000035642"/>
    </source>
</evidence>
<accession>A0A0K0DHU4</accession>
<protein>
    <submittedName>
        <fullName evidence="2">DUF3232 domain-containing protein</fullName>
    </submittedName>
</protein>